<evidence type="ECO:0000256" key="5">
    <source>
        <dbReference type="ARBA" id="ARBA00023136"/>
    </source>
</evidence>
<accession>A0ABZ0IY91</accession>
<protein>
    <submittedName>
        <fullName evidence="8">EamA family transporter</fullName>
    </submittedName>
</protein>
<dbReference type="RefSeq" id="WP_317491267.1">
    <property type="nucleotide sequence ID" value="NZ_CP136051.1"/>
</dbReference>
<feature type="transmembrane region" description="Helical" evidence="6">
    <location>
        <begin position="91"/>
        <end position="111"/>
    </location>
</feature>
<feature type="transmembrane region" description="Helical" evidence="6">
    <location>
        <begin position="273"/>
        <end position="293"/>
    </location>
</feature>
<feature type="transmembrane region" description="Helical" evidence="6">
    <location>
        <begin position="7"/>
        <end position="25"/>
    </location>
</feature>
<keyword evidence="5 6" id="KW-0472">Membrane</keyword>
<comment type="similarity">
    <text evidence="2">Belongs to the EamA transporter family.</text>
</comment>
<dbReference type="PANTHER" id="PTHR32322">
    <property type="entry name" value="INNER MEMBRANE TRANSPORTER"/>
    <property type="match status" value="1"/>
</dbReference>
<evidence type="ECO:0000256" key="2">
    <source>
        <dbReference type="ARBA" id="ARBA00007362"/>
    </source>
</evidence>
<name>A0ABZ0IY91_9BACT</name>
<feature type="domain" description="EamA" evidence="7">
    <location>
        <begin position="6"/>
        <end position="140"/>
    </location>
</feature>
<feature type="transmembrane region" description="Helical" evidence="6">
    <location>
        <begin position="31"/>
        <end position="55"/>
    </location>
</feature>
<evidence type="ECO:0000313" key="8">
    <source>
        <dbReference type="EMBL" id="WOK08632.1"/>
    </source>
</evidence>
<proteinExistence type="inferred from homology"/>
<dbReference type="SUPFAM" id="SSF103481">
    <property type="entry name" value="Multidrug resistance efflux transporter EmrE"/>
    <property type="match status" value="2"/>
</dbReference>
<feature type="domain" description="EamA" evidence="7">
    <location>
        <begin position="154"/>
        <end position="290"/>
    </location>
</feature>
<evidence type="ECO:0000259" key="7">
    <source>
        <dbReference type="Pfam" id="PF00892"/>
    </source>
</evidence>
<feature type="transmembrane region" description="Helical" evidence="6">
    <location>
        <begin position="67"/>
        <end position="85"/>
    </location>
</feature>
<dbReference type="Proteomes" id="UP001302349">
    <property type="component" value="Chromosome"/>
</dbReference>
<gene>
    <name evidence="8" type="ORF">RT717_08280</name>
</gene>
<comment type="subcellular location">
    <subcellularLocation>
        <location evidence="1">Membrane</location>
        <topology evidence="1">Multi-pass membrane protein</topology>
    </subcellularLocation>
</comment>
<dbReference type="InterPro" id="IPR037185">
    <property type="entry name" value="EmrE-like"/>
</dbReference>
<evidence type="ECO:0000256" key="3">
    <source>
        <dbReference type="ARBA" id="ARBA00022692"/>
    </source>
</evidence>
<dbReference type="InterPro" id="IPR000620">
    <property type="entry name" value="EamA_dom"/>
</dbReference>
<dbReference type="Pfam" id="PF00892">
    <property type="entry name" value="EamA"/>
    <property type="match status" value="2"/>
</dbReference>
<dbReference type="Gene3D" id="1.10.3730.20">
    <property type="match status" value="1"/>
</dbReference>
<dbReference type="PANTHER" id="PTHR32322:SF2">
    <property type="entry name" value="EAMA DOMAIN-CONTAINING PROTEIN"/>
    <property type="match status" value="1"/>
</dbReference>
<feature type="transmembrane region" description="Helical" evidence="6">
    <location>
        <begin position="220"/>
        <end position="240"/>
    </location>
</feature>
<feature type="transmembrane region" description="Helical" evidence="6">
    <location>
        <begin position="183"/>
        <end position="200"/>
    </location>
</feature>
<keyword evidence="3 6" id="KW-0812">Transmembrane</keyword>
<sequence>MKTQTKAYLALAFICIVWGTTYLAMRVGVSQFPAFAFSAIRQTIAGGGLLLFVWLLGKGGTINIAYLRKHAFIGFMMITIGNGLVGWAEMFIPSGLAALICAMMPVCVVLINLASKAEEKPNALIYAGLAFGVAGLMLVFREHVADLVNPDYRMGILLTFVAIIGWSYGSVSIRRYGKPESPLMNAGFHLFFGGIGIWLLSFVFDDYTRFASVDWQGLSALLYVTIFGSLGAFVCYLYVLQHLPVGLASIYAYVNPLVAVLLGWWILDEKLNLLIGGAFVITVVGIFMVNKGYKVKAYKALSKPSAT</sequence>
<keyword evidence="9" id="KW-1185">Reference proteome</keyword>
<keyword evidence="4 6" id="KW-1133">Transmembrane helix</keyword>
<evidence type="ECO:0000256" key="6">
    <source>
        <dbReference type="SAM" id="Phobius"/>
    </source>
</evidence>
<organism evidence="8 9">
    <name type="scientific">Imperialibacter roseus</name>
    <dbReference type="NCBI Taxonomy" id="1324217"/>
    <lineage>
        <taxon>Bacteria</taxon>
        <taxon>Pseudomonadati</taxon>
        <taxon>Bacteroidota</taxon>
        <taxon>Cytophagia</taxon>
        <taxon>Cytophagales</taxon>
        <taxon>Flammeovirgaceae</taxon>
        <taxon>Imperialibacter</taxon>
    </lineage>
</organism>
<evidence type="ECO:0000256" key="4">
    <source>
        <dbReference type="ARBA" id="ARBA00022989"/>
    </source>
</evidence>
<dbReference type="EMBL" id="CP136051">
    <property type="protein sequence ID" value="WOK08632.1"/>
    <property type="molecule type" value="Genomic_DNA"/>
</dbReference>
<dbReference type="InterPro" id="IPR050638">
    <property type="entry name" value="AA-Vitamin_Transporters"/>
</dbReference>
<feature type="transmembrane region" description="Helical" evidence="6">
    <location>
        <begin position="247"/>
        <end position="267"/>
    </location>
</feature>
<feature type="transmembrane region" description="Helical" evidence="6">
    <location>
        <begin position="123"/>
        <end position="140"/>
    </location>
</feature>
<feature type="transmembrane region" description="Helical" evidence="6">
    <location>
        <begin position="152"/>
        <end position="171"/>
    </location>
</feature>
<evidence type="ECO:0000256" key="1">
    <source>
        <dbReference type="ARBA" id="ARBA00004141"/>
    </source>
</evidence>
<evidence type="ECO:0000313" key="9">
    <source>
        <dbReference type="Proteomes" id="UP001302349"/>
    </source>
</evidence>
<reference evidence="8 9" key="1">
    <citation type="journal article" date="2023" name="Microbiol. Resour. Announc.">
        <title>Complete Genome Sequence of Imperialibacter roseus strain P4T.</title>
        <authorList>
            <person name="Tizabi D.R."/>
            <person name="Bachvaroff T."/>
            <person name="Hill R.T."/>
        </authorList>
    </citation>
    <scope>NUCLEOTIDE SEQUENCE [LARGE SCALE GENOMIC DNA]</scope>
    <source>
        <strain evidence="8 9">P4T</strain>
    </source>
</reference>